<dbReference type="Proteomes" id="UP000298786">
    <property type="component" value="Segment"/>
</dbReference>
<evidence type="ECO:0000256" key="1">
    <source>
        <dbReference type="SAM" id="Phobius"/>
    </source>
</evidence>
<feature type="transmembrane region" description="Helical" evidence="1">
    <location>
        <begin position="7"/>
        <end position="28"/>
    </location>
</feature>
<organism evidence="2 3">
    <name type="scientific">Gordonia phage Reyja</name>
    <dbReference type="NCBI Taxonomy" id="2571250"/>
    <lineage>
        <taxon>Viruses</taxon>
        <taxon>Duplodnaviria</taxon>
        <taxon>Heunggongvirae</taxon>
        <taxon>Uroviricota</taxon>
        <taxon>Caudoviricetes</taxon>
        <taxon>Santhisvirus</taxon>
        <taxon>Santhisvirus reyja</taxon>
    </lineage>
</organism>
<feature type="transmembrane region" description="Helical" evidence="1">
    <location>
        <begin position="48"/>
        <end position="65"/>
    </location>
</feature>
<reference evidence="2 3" key="1">
    <citation type="submission" date="2019-04" db="EMBL/GenBank/DDBJ databases">
        <authorList>
            <person name="Pope W.H."/>
            <person name="Garlena R.A."/>
            <person name="Russell D.A."/>
            <person name="Jacobs-Sera D."/>
            <person name="Hatfull G.F."/>
        </authorList>
    </citation>
    <scope>NUCLEOTIDE SEQUENCE [LARGE SCALE GENOMIC DNA]</scope>
</reference>
<keyword evidence="1" id="KW-1133">Transmembrane helix</keyword>
<sequence length="129" mass="13808">MLGTRLVAGVTGCMSIVVGALYLGPSQLVRRPLPPDQISLVVYVEGSGPWWVLMFILSGIWLLVTSFRKRGFLLAHSVSVLIWGFYGAAILLGAMFSEPPTPILAGAIAAFVAVLHSALAFSCAERGYR</sequence>
<evidence type="ECO:0000313" key="2">
    <source>
        <dbReference type="EMBL" id="QCG77770.1"/>
    </source>
</evidence>
<keyword evidence="1" id="KW-0472">Membrane</keyword>
<protein>
    <submittedName>
        <fullName evidence="2">Uncharacterized protein</fullName>
    </submittedName>
</protein>
<name>A0A4D6T6R7_9CAUD</name>
<feature type="transmembrane region" description="Helical" evidence="1">
    <location>
        <begin position="103"/>
        <end position="124"/>
    </location>
</feature>
<keyword evidence="3" id="KW-1185">Reference proteome</keyword>
<evidence type="ECO:0000313" key="3">
    <source>
        <dbReference type="Proteomes" id="UP000298786"/>
    </source>
</evidence>
<proteinExistence type="predicted"/>
<dbReference type="GeneID" id="80559486"/>
<accession>A0A4D6T6R7</accession>
<dbReference type="EMBL" id="MK814759">
    <property type="protein sequence ID" value="QCG77770.1"/>
    <property type="molecule type" value="Genomic_DNA"/>
</dbReference>
<dbReference type="RefSeq" id="YP_010842686.1">
    <property type="nucleotide sequence ID" value="NC_079144.1"/>
</dbReference>
<keyword evidence="1" id="KW-0812">Transmembrane</keyword>
<gene>
    <name evidence="2" type="primary">24</name>
    <name evidence="2" type="ORF">SEA_REYJA_24</name>
</gene>
<feature type="transmembrane region" description="Helical" evidence="1">
    <location>
        <begin position="72"/>
        <end position="97"/>
    </location>
</feature>
<dbReference type="KEGG" id="vg:80559486"/>